<reference evidence="9" key="1">
    <citation type="journal article" date="2020" name="mSystems">
        <title>Genome- and Community-Level Interaction Insights into Carbon Utilization and Element Cycling Functions of Hydrothermarchaeota in Hydrothermal Sediment.</title>
        <authorList>
            <person name="Zhou Z."/>
            <person name="Liu Y."/>
            <person name="Xu W."/>
            <person name="Pan J."/>
            <person name="Luo Z.H."/>
            <person name="Li M."/>
        </authorList>
    </citation>
    <scope>NUCLEOTIDE SEQUENCE [LARGE SCALE GENOMIC DNA]</scope>
    <source>
        <strain evidence="9">SpSt-966</strain>
    </source>
</reference>
<evidence type="ECO:0000256" key="2">
    <source>
        <dbReference type="ARBA" id="ARBA00022475"/>
    </source>
</evidence>
<feature type="transmembrane region" description="Helical" evidence="8">
    <location>
        <begin position="6"/>
        <end position="25"/>
    </location>
</feature>
<evidence type="ECO:0000256" key="7">
    <source>
        <dbReference type="PIRSR" id="PIRSR600715-1"/>
    </source>
</evidence>
<dbReference type="GO" id="GO:0016780">
    <property type="term" value="F:phosphotransferase activity, for other substituted phosphate groups"/>
    <property type="evidence" value="ECO:0007669"/>
    <property type="project" value="InterPro"/>
</dbReference>
<dbReference type="GO" id="GO:0009103">
    <property type="term" value="P:lipopolysaccharide biosynthetic process"/>
    <property type="evidence" value="ECO:0007669"/>
    <property type="project" value="TreeGrafter"/>
</dbReference>
<feature type="transmembrane region" description="Helical" evidence="8">
    <location>
        <begin position="46"/>
        <end position="65"/>
    </location>
</feature>
<keyword evidence="7" id="KW-0460">Magnesium</keyword>
<keyword evidence="7" id="KW-0479">Metal-binding</keyword>
<feature type="transmembrane region" description="Helical" evidence="8">
    <location>
        <begin position="100"/>
        <end position="121"/>
    </location>
</feature>
<keyword evidence="5 8" id="KW-1133">Transmembrane helix</keyword>
<evidence type="ECO:0000313" key="9">
    <source>
        <dbReference type="EMBL" id="HGE75716.1"/>
    </source>
</evidence>
<dbReference type="InterPro" id="IPR000715">
    <property type="entry name" value="Glycosyl_transferase_4"/>
</dbReference>
<feature type="transmembrane region" description="Helical" evidence="8">
    <location>
        <begin position="71"/>
        <end position="88"/>
    </location>
</feature>
<dbReference type="InterPro" id="IPR018480">
    <property type="entry name" value="PNAcMuramoyl-5peptid_Trfase_CS"/>
</dbReference>
<dbReference type="PANTHER" id="PTHR22926:SF3">
    <property type="entry name" value="UNDECAPRENYL-PHOSPHATE ALPHA-N-ACETYLGLUCOSAMINYL 1-PHOSPHATE TRANSFERASE"/>
    <property type="match status" value="1"/>
</dbReference>
<feature type="transmembrane region" description="Helical" evidence="8">
    <location>
        <begin position="277"/>
        <end position="305"/>
    </location>
</feature>
<dbReference type="GO" id="GO:0046872">
    <property type="term" value="F:metal ion binding"/>
    <property type="evidence" value="ECO:0007669"/>
    <property type="project" value="UniProtKB-KW"/>
</dbReference>
<comment type="caution">
    <text evidence="9">The sequence shown here is derived from an EMBL/GenBank/DDBJ whole genome shotgun (WGS) entry which is preliminary data.</text>
</comment>
<feature type="transmembrane region" description="Helical" evidence="8">
    <location>
        <begin position="311"/>
        <end position="331"/>
    </location>
</feature>
<organism evidence="9">
    <name type="scientific">Mesoaciditoga lauensis</name>
    <dbReference type="NCBI Taxonomy" id="1495039"/>
    <lineage>
        <taxon>Bacteria</taxon>
        <taxon>Thermotogati</taxon>
        <taxon>Thermotogota</taxon>
        <taxon>Thermotogae</taxon>
        <taxon>Mesoaciditogales</taxon>
        <taxon>Mesoaciditogaceae</taxon>
        <taxon>Mesoaciditoga</taxon>
    </lineage>
</organism>
<evidence type="ECO:0000256" key="3">
    <source>
        <dbReference type="ARBA" id="ARBA00022679"/>
    </source>
</evidence>
<evidence type="ECO:0000256" key="6">
    <source>
        <dbReference type="ARBA" id="ARBA00023136"/>
    </source>
</evidence>
<accession>A0A7V3RFH7</accession>
<dbReference type="AlphaFoldDB" id="A0A7V3RFH7"/>
<proteinExistence type="predicted"/>
<feature type="binding site" evidence="7">
    <location>
        <position position="210"/>
    </location>
    <ligand>
        <name>Mg(2+)</name>
        <dbReference type="ChEBI" id="CHEBI:18420"/>
    </ligand>
</feature>
<name>A0A7V3RFH7_9BACT</name>
<feature type="binding site" evidence="7">
    <location>
        <position position="151"/>
    </location>
    <ligand>
        <name>Mg(2+)</name>
        <dbReference type="ChEBI" id="CHEBI:18420"/>
    </ligand>
</feature>
<dbReference type="PANTHER" id="PTHR22926">
    <property type="entry name" value="PHOSPHO-N-ACETYLMURAMOYL-PENTAPEPTIDE-TRANSFERASE"/>
    <property type="match status" value="1"/>
</dbReference>
<keyword evidence="4 8" id="KW-0812">Transmembrane</keyword>
<dbReference type="GO" id="GO:0071555">
    <property type="term" value="P:cell wall organization"/>
    <property type="evidence" value="ECO:0007669"/>
    <property type="project" value="TreeGrafter"/>
</dbReference>
<keyword evidence="2" id="KW-1003">Cell membrane</keyword>
<comment type="cofactor">
    <cofactor evidence="7">
        <name>Mg(2+)</name>
        <dbReference type="ChEBI" id="CHEBI:18420"/>
    </cofactor>
</comment>
<evidence type="ECO:0000256" key="4">
    <source>
        <dbReference type="ARBA" id="ARBA00022692"/>
    </source>
</evidence>
<evidence type="ECO:0000256" key="5">
    <source>
        <dbReference type="ARBA" id="ARBA00022989"/>
    </source>
</evidence>
<feature type="transmembrane region" description="Helical" evidence="8">
    <location>
        <begin position="159"/>
        <end position="176"/>
    </location>
</feature>
<dbReference type="GO" id="GO:0044038">
    <property type="term" value="P:cell wall macromolecule biosynthetic process"/>
    <property type="evidence" value="ECO:0007669"/>
    <property type="project" value="TreeGrafter"/>
</dbReference>
<evidence type="ECO:0000256" key="1">
    <source>
        <dbReference type="ARBA" id="ARBA00004651"/>
    </source>
</evidence>
<dbReference type="PROSITE" id="PS01348">
    <property type="entry name" value="MRAY_2"/>
    <property type="match status" value="1"/>
</dbReference>
<feature type="transmembrane region" description="Helical" evidence="8">
    <location>
        <begin position="133"/>
        <end position="152"/>
    </location>
</feature>
<keyword evidence="3 9" id="KW-0808">Transferase</keyword>
<dbReference type="GO" id="GO:0005886">
    <property type="term" value="C:plasma membrane"/>
    <property type="evidence" value="ECO:0007669"/>
    <property type="project" value="UniProtKB-SubCell"/>
</dbReference>
<dbReference type="EMBL" id="DTPE01000246">
    <property type="protein sequence ID" value="HGE75716.1"/>
    <property type="molecule type" value="Genomic_DNA"/>
</dbReference>
<evidence type="ECO:0000256" key="8">
    <source>
        <dbReference type="SAM" id="Phobius"/>
    </source>
</evidence>
<sequence>MDRITVAIVSFVITLLMTPVAIKIAKKYGWIDLPNERKIHKIPMPRVGGIGIFFGIIIGIIVAGFFSKESWPFWALIPLSIVSIMGFIDDVKGLSFKIKFLFQIVSAVLAIILTNANVLYINNPFGGQIKLGILGPVFAVLWIVGVTNAVNLTDGLDGLAAGISAIAAITIAITSAKTDLPATLVAIAIFASAVAFLRYNFHPAKTFMGDTGSQLLGFALALISIKGSSLSASTLSLAVPLLAIGVPILDTGYAVIRRTLGGHNPFLPDKMHIHHQLLSIGFSHVTAVLFMYAVSIVFAVIAISYKGLHDLTALAFYIIIGAVLLSFLWVMRKRSEKNGRNYKSKDSQIGSSH</sequence>
<comment type="subcellular location">
    <subcellularLocation>
        <location evidence="1">Cell membrane</location>
        <topology evidence="1">Multi-pass membrane protein</topology>
    </subcellularLocation>
</comment>
<feature type="transmembrane region" description="Helical" evidence="8">
    <location>
        <begin position="182"/>
        <end position="201"/>
    </location>
</feature>
<keyword evidence="6 8" id="KW-0472">Membrane</keyword>
<dbReference type="CDD" id="cd06853">
    <property type="entry name" value="GT_WecA_like"/>
    <property type="match status" value="1"/>
</dbReference>
<protein>
    <submittedName>
        <fullName evidence="9">Undecaprenyl/decaprenyl-phosphate alpha-N-acetylglucosaminyl 1-phosphate transferase</fullName>
    </submittedName>
</protein>
<gene>
    <name evidence="9" type="ORF">ENX73_06290</name>
</gene>
<dbReference type="Pfam" id="PF00953">
    <property type="entry name" value="Glycos_transf_4"/>
    <property type="match status" value="1"/>
</dbReference>